<feature type="binding site" evidence="2">
    <location>
        <position position="317"/>
    </location>
    <ligand>
        <name>substrate</name>
    </ligand>
</feature>
<dbReference type="InterPro" id="IPR036676">
    <property type="entry name" value="PurM-like_C_sf"/>
</dbReference>
<dbReference type="HAMAP" id="MF_02128">
    <property type="entry name" value="TMP_kinase"/>
    <property type="match status" value="1"/>
</dbReference>
<keyword evidence="2 6" id="KW-0808">Transferase</keyword>
<dbReference type="GO" id="GO:0009228">
    <property type="term" value="P:thiamine biosynthetic process"/>
    <property type="evidence" value="ECO:0007669"/>
    <property type="project" value="UniProtKB-KW"/>
</dbReference>
<comment type="catalytic activity">
    <reaction evidence="2">
        <text>thiamine phosphate + ATP = thiamine diphosphate + ADP</text>
        <dbReference type="Rhea" id="RHEA:15913"/>
        <dbReference type="ChEBI" id="CHEBI:30616"/>
        <dbReference type="ChEBI" id="CHEBI:37575"/>
        <dbReference type="ChEBI" id="CHEBI:58937"/>
        <dbReference type="ChEBI" id="CHEBI:456216"/>
        <dbReference type="EC" id="2.7.4.16"/>
    </reaction>
</comment>
<dbReference type="Gene3D" id="3.30.1330.10">
    <property type="entry name" value="PurM-like, N-terminal domain"/>
    <property type="match status" value="1"/>
</dbReference>
<feature type="binding site" evidence="2">
    <location>
        <position position="70"/>
    </location>
    <ligand>
        <name>Mg(2+)</name>
        <dbReference type="ChEBI" id="CHEBI:18420"/>
        <label>2</label>
    </ligand>
</feature>
<feature type="binding site" evidence="2">
    <location>
        <position position="49"/>
    </location>
    <ligand>
        <name>substrate</name>
    </ligand>
</feature>
<feature type="binding site" evidence="2">
    <location>
        <begin position="116"/>
        <end position="117"/>
    </location>
    <ligand>
        <name>ATP</name>
        <dbReference type="ChEBI" id="CHEBI:30616"/>
    </ligand>
</feature>
<dbReference type="PANTHER" id="PTHR30270:SF0">
    <property type="entry name" value="THIAMINE-MONOPHOSPHATE KINASE"/>
    <property type="match status" value="1"/>
</dbReference>
<comment type="function">
    <text evidence="2">Catalyzes the ATP-dependent phosphorylation of thiamine-monophosphate (TMP) to form thiamine-pyrophosphate (TPP), the active form of vitamin B1.</text>
</comment>
<evidence type="ECO:0000313" key="6">
    <source>
        <dbReference type="EMBL" id="STZ10299.1"/>
    </source>
</evidence>
<dbReference type="InterPro" id="IPR010918">
    <property type="entry name" value="PurM-like_C_dom"/>
</dbReference>
<dbReference type="InterPro" id="IPR016188">
    <property type="entry name" value="PurM-like_N"/>
</dbReference>
<dbReference type="RefSeq" id="WP_078276731.1">
    <property type="nucleotide sequence ID" value="NZ_MUXU01000038.1"/>
</dbReference>
<dbReference type="GO" id="GO:0009030">
    <property type="term" value="F:thiamine-phosphate kinase activity"/>
    <property type="evidence" value="ECO:0007669"/>
    <property type="project" value="UniProtKB-UniRule"/>
</dbReference>
<feature type="domain" description="PurM-like N-terminal" evidence="3">
    <location>
        <begin position="23"/>
        <end position="134"/>
    </location>
</feature>
<dbReference type="PIRSF" id="PIRSF005303">
    <property type="entry name" value="Thiam_monoph_kin"/>
    <property type="match status" value="1"/>
</dbReference>
<dbReference type="AlphaFoldDB" id="A0A1T0A1I9"/>
<feature type="binding site" evidence="2">
    <location>
        <position position="70"/>
    </location>
    <ligand>
        <name>Mg(2+)</name>
        <dbReference type="ChEBI" id="CHEBI:18420"/>
        <label>4</label>
    </ligand>
</feature>
<feature type="binding site" evidence="2">
    <location>
        <position position="247"/>
    </location>
    <ligand>
        <name>substrate</name>
    </ligand>
</feature>
<feature type="binding site" evidence="2">
    <location>
        <position position="25"/>
    </location>
    <ligand>
        <name>Mg(2+)</name>
        <dbReference type="ChEBI" id="CHEBI:18420"/>
        <label>4</label>
    </ligand>
</feature>
<dbReference type="EMBL" id="UGQE01000001">
    <property type="protein sequence ID" value="STZ10299.1"/>
    <property type="molecule type" value="Genomic_DNA"/>
</dbReference>
<sequence>MSEFSLIADYFSRHAPNDGLGVGDDCAIITPPANQVLVACADTLISGRHFPIDTAPHAIGYKAVAVNLSDLAAMGARPHSILLALSLPSMDKAWLGEFSRGLYEICDEFGVQLIGGDTTKSPTLTISVSAFGFMTADKAVKRSGAKIGDVICVSGQLGSAAFALQNPNSPLQHTLDYPVPQVALGQILADFAHAMIDVSDGLAQDLGHILTASDVGAELYLEQIPLHPLLQTLPFETAMRHALAGGDDYQLCFTISPDNLEKLKNKHPNLPIFPIGKITKTRTQHTLIQNNTQNTVQNLRLICYHKGEIFPINAAGFNHFD</sequence>
<evidence type="ECO:0000256" key="2">
    <source>
        <dbReference type="HAMAP-Rule" id="MF_02128"/>
    </source>
</evidence>
<protein>
    <recommendedName>
        <fullName evidence="2">Thiamine-monophosphate kinase</fullName>
        <shortName evidence="2">TMP kinase</shortName>
        <shortName evidence="2">Thiamine-phosphate kinase</shortName>
        <ecNumber evidence="2">2.7.4.16</ecNumber>
    </recommendedName>
</protein>
<keyword evidence="2" id="KW-0460">Magnesium</keyword>
<keyword evidence="7" id="KW-1185">Reference proteome</keyword>
<reference evidence="5 7" key="1">
    <citation type="submission" date="2017-02" db="EMBL/GenBank/DDBJ databases">
        <title>Draft genome sequence of Moraxella caviae CCUG 355 type strain.</title>
        <authorList>
            <person name="Engstrom-Jakobsson H."/>
            <person name="Salva-Serra F."/>
            <person name="Thorell K."/>
            <person name="Gonzales-Siles L."/>
            <person name="Karlsson R."/>
            <person name="Boulund F."/>
            <person name="Engstrand L."/>
            <person name="Moore E."/>
        </authorList>
    </citation>
    <scope>NUCLEOTIDE SEQUENCE [LARGE SCALE GENOMIC DNA]</scope>
    <source>
        <strain evidence="5 7">CCUG 355</strain>
    </source>
</reference>
<comment type="caution">
    <text evidence="2">Lacks conserved residue(s) required for the propagation of feature annotation.</text>
</comment>
<organism evidence="5 7">
    <name type="scientific">Moraxella caviae</name>
    <dbReference type="NCBI Taxonomy" id="34060"/>
    <lineage>
        <taxon>Bacteria</taxon>
        <taxon>Pseudomonadati</taxon>
        <taxon>Pseudomonadota</taxon>
        <taxon>Gammaproteobacteria</taxon>
        <taxon>Moraxellales</taxon>
        <taxon>Moraxellaceae</taxon>
        <taxon>Moraxella</taxon>
    </lineage>
</organism>
<reference evidence="6 8" key="2">
    <citation type="submission" date="2018-06" db="EMBL/GenBank/DDBJ databases">
        <authorList>
            <consortium name="Pathogen Informatics"/>
            <person name="Doyle S."/>
        </authorList>
    </citation>
    <scope>NUCLEOTIDE SEQUENCE [LARGE SCALE GENOMIC DNA]</scope>
    <source>
        <strain evidence="6 8">NCTC10293</strain>
    </source>
</reference>
<dbReference type="PANTHER" id="PTHR30270">
    <property type="entry name" value="THIAMINE-MONOPHOSPHATE KINASE"/>
    <property type="match status" value="1"/>
</dbReference>
<dbReference type="EC" id="2.7.4.16" evidence="2"/>
<keyword evidence="1 2" id="KW-0784">Thiamine biosynthesis</keyword>
<feature type="binding site" evidence="2">
    <location>
        <position position="25"/>
    </location>
    <ligand>
        <name>Mg(2+)</name>
        <dbReference type="ChEBI" id="CHEBI:18420"/>
        <label>3</label>
    </ligand>
</feature>
<comment type="pathway">
    <text evidence="2">Cofactor biosynthesis; thiamine diphosphate biosynthesis; thiamine diphosphate from thiamine phosphate: step 1/1.</text>
</comment>
<keyword evidence="2 5" id="KW-0418">Kinase</keyword>
<dbReference type="STRING" id="34060.B0181_06495"/>
<dbReference type="Pfam" id="PF02769">
    <property type="entry name" value="AIRS_C"/>
    <property type="match status" value="1"/>
</dbReference>
<accession>A0A1T0A1I9</accession>
<name>A0A1T0A1I9_9GAMM</name>
<dbReference type="InterPro" id="IPR006283">
    <property type="entry name" value="ThiL-like"/>
</dbReference>
<proteinExistence type="inferred from homology"/>
<feature type="binding site" evidence="2">
    <location>
        <position position="197"/>
    </location>
    <ligand>
        <name>Mg(2+)</name>
        <dbReference type="ChEBI" id="CHEBI:18420"/>
        <label>3</label>
    </ligand>
</feature>
<dbReference type="SUPFAM" id="SSF56042">
    <property type="entry name" value="PurM C-terminal domain-like"/>
    <property type="match status" value="1"/>
</dbReference>
<dbReference type="EMBL" id="MUXU01000038">
    <property type="protein sequence ID" value="OOR89652.1"/>
    <property type="molecule type" value="Genomic_DNA"/>
</dbReference>
<dbReference type="Proteomes" id="UP000255279">
    <property type="component" value="Unassembled WGS sequence"/>
</dbReference>
<evidence type="ECO:0000313" key="7">
    <source>
        <dbReference type="Proteomes" id="UP000190435"/>
    </source>
</evidence>
<feature type="binding site" evidence="2">
    <location>
        <position position="142"/>
    </location>
    <ligand>
        <name>ATP</name>
        <dbReference type="ChEBI" id="CHEBI:30616"/>
    </ligand>
</feature>
<dbReference type="NCBIfam" id="TIGR01379">
    <property type="entry name" value="thiL"/>
    <property type="match status" value="1"/>
</dbReference>
<feature type="binding site" evidence="2">
    <location>
        <position position="200"/>
    </location>
    <ligand>
        <name>Mg(2+)</name>
        <dbReference type="ChEBI" id="CHEBI:18420"/>
        <label>5</label>
    </ligand>
</feature>
<evidence type="ECO:0000313" key="5">
    <source>
        <dbReference type="EMBL" id="OOR89652.1"/>
    </source>
</evidence>
<evidence type="ECO:0000259" key="4">
    <source>
        <dbReference type="Pfam" id="PF02769"/>
    </source>
</evidence>
<dbReference type="SUPFAM" id="SSF55326">
    <property type="entry name" value="PurM N-terminal domain-like"/>
    <property type="match status" value="1"/>
</dbReference>
<dbReference type="UniPathway" id="UPA00060">
    <property type="reaction ID" value="UER00142"/>
</dbReference>
<dbReference type="Gene3D" id="3.90.650.10">
    <property type="entry name" value="PurM-like C-terminal domain"/>
    <property type="match status" value="1"/>
</dbReference>
<feature type="binding site" evidence="2">
    <location>
        <position position="70"/>
    </location>
    <ligand>
        <name>Mg(2+)</name>
        <dbReference type="ChEBI" id="CHEBI:18420"/>
        <label>3</label>
    </ligand>
</feature>
<comment type="similarity">
    <text evidence="2">Belongs to the thiamine-monophosphate kinase family.</text>
</comment>
<feature type="domain" description="PurM-like C-terminal" evidence="4">
    <location>
        <begin position="148"/>
        <end position="282"/>
    </location>
</feature>
<evidence type="ECO:0000259" key="3">
    <source>
        <dbReference type="Pfam" id="PF00586"/>
    </source>
</evidence>
<feature type="binding site" evidence="2">
    <location>
        <position position="42"/>
    </location>
    <ligand>
        <name>Mg(2+)</name>
        <dbReference type="ChEBI" id="CHEBI:18420"/>
        <label>2</label>
    </ligand>
</feature>
<dbReference type="GO" id="GO:0009229">
    <property type="term" value="P:thiamine diphosphate biosynthetic process"/>
    <property type="evidence" value="ECO:0007669"/>
    <property type="project" value="UniProtKB-UniRule"/>
</dbReference>
<evidence type="ECO:0000313" key="8">
    <source>
        <dbReference type="Proteomes" id="UP000255279"/>
    </source>
</evidence>
<keyword evidence="2" id="KW-0547">Nucleotide-binding</keyword>
<gene>
    <name evidence="2 6" type="primary">thiL</name>
    <name evidence="5" type="ORF">B0181_06495</name>
    <name evidence="6" type="ORF">NCTC10293_00631</name>
</gene>
<dbReference type="GO" id="GO:0000287">
    <property type="term" value="F:magnesium ion binding"/>
    <property type="evidence" value="ECO:0007669"/>
    <property type="project" value="UniProtKB-UniRule"/>
</dbReference>
<dbReference type="GO" id="GO:0005524">
    <property type="term" value="F:ATP binding"/>
    <property type="evidence" value="ECO:0007669"/>
    <property type="project" value="UniProtKB-UniRule"/>
</dbReference>
<feature type="binding site" evidence="2">
    <location>
        <position position="117"/>
    </location>
    <ligand>
        <name>Mg(2+)</name>
        <dbReference type="ChEBI" id="CHEBI:18420"/>
        <label>1</label>
    </ligand>
</feature>
<keyword evidence="2" id="KW-0479">Metal-binding</keyword>
<dbReference type="Proteomes" id="UP000190435">
    <property type="component" value="Unassembled WGS sequence"/>
</dbReference>
<dbReference type="OrthoDB" id="9802811at2"/>
<dbReference type="Pfam" id="PF00586">
    <property type="entry name" value="AIRS"/>
    <property type="match status" value="1"/>
</dbReference>
<evidence type="ECO:0000256" key="1">
    <source>
        <dbReference type="ARBA" id="ARBA00022977"/>
    </source>
</evidence>
<comment type="miscellaneous">
    <text evidence="2">Reaction mechanism of ThiL seems to utilize a direct, inline transfer of the gamma-phosphate of ATP to TMP rather than a phosphorylated enzyme intermediate.</text>
</comment>
<dbReference type="CDD" id="cd02194">
    <property type="entry name" value="ThiL"/>
    <property type="match status" value="1"/>
</dbReference>
<keyword evidence="2" id="KW-0067">ATP-binding</keyword>
<feature type="binding site" evidence="2">
    <location>
        <position position="199"/>
    </location>
    <ligand>
        <name>ATP</name>
        <dbReference type="ChEBI" id="CHEBI:30616"/>
    </ligand>
</feature>
<dbReference type="InterPro" id="IPR036921">
    <property type="entry name" value="PurM-like_N_sf"/>
</dbReference>
<feature type="binding site" evidence="2">
    <location>
        <position position="42"/>
    </location>
    <ligand>
        <name>Mg(2+)</name>
        <dbReference type="ChEBI" id="CHEBI:18420"/>
        <label>1</label>
    </ligand>
</feature>